<name>A0AAD2YQL3_ACIBA</name>
<comment type="caution">
    <text evidence="1">The sequence shown here is derived from an EMBL/GenBank/DDBJ whole genome shotgun (WGS) entry which is preliminary data.</text>
</comment>
<sequence>MRQVSIAGQIASRSANRLYEQKLKPFFDEIKQKDAKEVFASTLMLRASAELFHLLGPNYEDHVDNLVFIMKEQAKAARKTNA</sequence>
<dbReference type="AlphaFoldDB" id="A0AAD2YQL3"/>
<protein>
    <submittedName>
        <fullName evidence="1">Uncharacterized protein</fullName>
    </submittedName>
</protein>
<dbReference type="EMBL" id="ABFEVW020000020">
    <property type="protein sequence ID" value="EKU3569500.1"/>
    <property type="molecule type" value="Genomic_DNA"/>
</dbReference>
<proteinExistence type="predicted"/>
<dbReference type="RefSeq" id="WP_031961208.1">
    <property type="nucleotide sequence ID" value="NZ_CP115621.1"/>
</dbReference>
<evidence type="ECO:0000313" key="1">
    <source>
        <dbReference type="EMBL" id="EKU3569500.1"/>
    </source>
</evidence>
<accession>A0AAD2YQL3</accession>
<gene>
    <name evidence="1" type="ORF">MKP18_002934</name>
</gene>
<reference evidence="1" key="1">
    <citation type="submission" date="2023-06" db="EMBL/GenBank/DDBJ databases">
        <authorList>
            <consortium name="Clinical and Environmental Microbiology Branch: Whole genome sequencing antimicrobial resistance pathogens in the healthcare setting"/>
        </authorList>
    </citation>
    <scope>NUCLEOTIDE SEQUENCE</scope>
    <source>
        <strain evidence="1">2021GN-00227</strain>
    </source>
</reference>
<dbReference type="EMBL" id="ABFEVW030000020">
    <property type="protein sequence ID" value="EMN1072597.1"/>
    <property type="molecule type" value="Genomic_DNA"/>
</dbReference>
<organism evidence="1">
    <name type="scientific">Acinetobacter baumannii</name>
    <dbReference type="NCBI Taxonomy" id="470"/>
    <lineage>
        <taxon>Bacteria</taxon>
        <taxon>Pseudomonadati</taxon>
        <taxon>Pseudomonadota</taxon>
        <taxon>Gammaproteobacteria</taxon>
        <taxon>Moraxellales</taxon>
        <taxon>Moraxellaceae</taxon>
        <taxon>Acinetobacter</taxon>
        <taxon>Acinetobacter calcoaceticus/baumannii complex</taxon>
    </lineage>
</organism>